<evidence type="ECO:0000313" key="4">
    <source>
        <dbReference type="EMBL" id="EFG16046.1"/>
    </source>
</evidence>
<protein>
    <submittedName>
        <fullName evidence="4">Tape measure domain protein</fullName>
    </submittedName>
</protein>
<dbReference type="Proteomes" id="UP000004563">
    <property type="component" value="Unassembled WGS sequence"/>
</dbReference>
<feature type="coiled-coil region" evidence="1">
    <location>
        <begin position="123"/>
        <end position="178"/>
    </location>
</feature>
<sequence>MSKLYFKIGSDWEEVVRLRNEIAKLKQELMSMDGTQTPAAFKALNAQLAASNQRLDELVTNAAKAGAEMETGFKRKIFDASQAVNGFTEKILAQKAVVKDIEADVKRLGDAYRIALKRNPLSANSKLEEYNAARKALDEEKAALFGLTQQQAEARLSVKKLRDEYALYKDDAKEVVETNNGIAISWKKALAVIGGAGVLKALGAEMIRVRGEFQAADTAIETLLGNKEKANALMSQVREFAKISPLEFSDVTAATQMMLGFNIEAEKVPRYLQAIGDVSMGNTQKFNSMTLAFSQMSAAGKLMGQDLNQMINAGFNPLQIMSEKTGKSIATLKDEMSKGAISAEMVQQAFIDATSAGGRFYQMSENASKEINGQLSMMQDALDSVFNELGTKSESVIMDGIQMTTSLIQNYETVGRILAGLVVTYGTYRTAVMLVTAAESKHTLVEIGLTNARLLARKAQLALNAAMLTNPYVLLATAVVGLGVAMLAFRDSATEAEKAQRRFNEQQEEAKKQEEEHKQKIDSLVQSSRDIALSDLQRGRSLAELRKEYPKIFAQYDIETIKLADILKLKQQITEEDAKRAGEKQTKELSNIESEIKYYENLLKTLSGQQGVDGYVKKLKELRAMRDVMLQEKGKGISEQFISNLKDVNTNEFDRYISELEKRIRGKGENGTVKLRLPIDIKGTLSDEAIYNVKDIKTLIDTAKSVKQTRIDSEKNKTTYKQDYEKAKKDWDDAKKKLSEIGKNKSKFTSKLYEEAKKRVETTEKAYKNLGGITGSSLTKQEKADEKQKKEQKKTAEQLLSLHRQNQQDEINLMREGTEKKLKQIDLDYQKQIDAIRKQEEEWSKAGNGKLADKQAQKISEAYTNAESMRDKDISDVTEGQLKAEQQALNDYLKEYGTFQQQKLAIAQEYAEKIRKAQEENGVNSAQVKLLEKQRDVAIQNKETEAIKANIDWVTVFGEFGSMFSDMIKPALDEAKKYVRTDKFKNSDQASQKSLIDAISQMEKSLGGTSGVNFKKLGEDVKAYQIAEQNRISAIGIETAALERLKKSQDDYTKAQKGGTESEKQAAANALETARQNADIASANVKTQTDIANQAQRNVTDTATRLKASMENLLGGLQQISSGGLYNAYSGIIKTVNGFKDVIGKTSESLKEVPIVGWILSIIDVLKDGLSDLVGGLLDAVLNAVSGIIGDVLSGDLFVTIGKSLRNGIGNILNAISFGGFNSLFGIGGNAKEVQETIDRLTDRNGTLQTAIEDLTDEMKASKGMKSVESYREAVKYQEEVNKNYLQIAKEQAGYHKSHGSWQHYLKWTDEMLEHARKATGMQDFSGTDSLWNLTPEQMKALRSDVWLWDIMESSGKGGYGERVTDKLDDYIEQAGKLEELTDSLYEGLIGMSFDSMYDSFISSLMDMEKSAEDFADDISKYFMQAMLSNAIGEQFSDKLRAWYDRFGNSMKNDGTLDSDEMDKLLNGDGDFMGWNEMVDEAMKLRDELAAATGYDKISQESTSQSASSKGFQAMSQDTGEELNGRFTALQIAGEEIKNQNIIQSQSLNLLTVKADALLSINTETRNIADDTRNLIAQSYLELVQISENTGAIVKPIQQMQRDIAEVKKNTAKL</sequence>
<dbReference type="EMBL" id="ADKO01000113">
    <property type="protein sequence ID" value="EFG16046.1"/>
    <property type="molecule type" value="Genomic_DNA"/>
</dbReference>
<evidence type="ECO:0000256" key="2">
    <source>
        <dbReference type="SAM" id="MobiDB-lite"/>
    </source>
</evidence>
<feature type="coiled-coil region" evidence="1">
    <location>
        <begin position="1231"/>
        <end position="1258"/>
    </location>
</feature>
<organism evidence="4 5">
    <name type="scientific">Phocaeicola vulgatus PC510</name>
    <dbReference type="NCBI Taxonomy" id="702446"/>
    <lineage>
        <taxon>Bacteria</taxon>
        <taxon>Pseudomonadati</taxon>
        <taxon>Bacteroidota</taxon>
        <taxon>Bacteroidia</taxon>
        <taxon>Bacteroidales</taxon>
        <taxon>Bacteroidaceae</taxon>
        <taxon>Phocaeicola</taxon>
    </lineage>
</organism>
<feature type="domain" description="Tape measure protein N-terminal" evidence="3">
    <location>
        <begin position="205"/>
        <end position="389"/>
    </location>
</feature>
<dbReference type="Pfam" id="PF20155">
    <property type="entry name" value="TMP_3"/>
    <property type="match status" value="1"/>
</dbReference>
<evidence type="ECO:0000313" key="5">
    <source>
        <dbReference type="Proteomes" id="UP000004563"/>
    </source>
</evidence>
<comment type="caution">
    <text evidence="4">The sequence shown here is derived from an EMBL/GenBank/DDBJ whole genome shotgun (WGS) entry which is preliminary data.</text>
</comment>
<evidence type="ECO:0000256" key="1">
    <source>
        <dbReference type="SAM" id="Coils"/>
    </source>
</evidence>
<evidence type="ECO:0000259" key="3">
    <source>
        <dbReference type="Pfam" id="PF20155"/>
    </source>
</evidence>
<dbReference type="RefSeq" id="WP_005847029.1">
    <property type="nucleotide sequence ID" value="NZ_ADKO01000113.1"/>
</dbReference>
<reference evidence="4 5" key="1">
    <citation type="journal article" date="2011" name="J. Bacteriol.">
        <title>Draft genome sequence of Bacteroides vulgatus PC510, a strain isolated from human feces.</title>
        <authorList>
            <person name="Cuiv P.O."/>
            <person name="Klaassens E.S."/>
            <person name="Durkin A.S."/>
            <person name="Harkins D.M."/>
            <person name="Foster L."/>
            <person name="McCorrison J."/>
            <person name="Torralba M."/>
            <person name="Nelson K.E."/>
            <person name="Morrison M."/>
        </authorList>
    </citation>
    <scope>NUCLEOTIDE SEQUENCE [LARGE SCALE GENOMIC DNA]</scope>
    <source>
        <strain evidence="4 5">PC510</strain>
    </source>
</reference>
<keyword evidence="1" id="KW-0175">Coiled coil</keyword>
<name>D4VDZ1_PHOVU</name>
<feature type="region of interest" description="Disordered" evidence="2">
    <location>
        <begin position="771"/>
        <end position="795"/>
    </location>
</feature>
<feature type="compositionally biased region" description="Basic and acidic residues" evidence="2">
    <location>
        <begin position="780"/>
        <end position="795"/>
    </location>
</feature>
<feature type="coiled-coil region" evidence="1">
    <location>
        <begin position="489"/>
        <end position="527"/>
    </location>
</feature>
<accession>D4VDZ1</accession>
<feature type="coiled-coil region" evidence="1">
    <location>
        <begin position="15"/>
        <end position="61"/>
    </location>
</feature>
<dbReference type="InterPro" id="IPR013491">
    <property type="entry name" value="Tape_meas_N"/>
</dbReference>
<gene>
    <name evidence="4" type="ORF">CUU_1310</name>
</gene>
<proteinExistence type="predicted"/>
<dbReference type="NCBIfam" id="TIGR02675">
    <property type="entry name" value="tape_meas_nterm"/>
    <property type="match status" value="1"/>
</dbReference>